<keyword evidence="7" id="KW-1185">Reference proteome</keyword>
<dbReference type="FunFam" id="3.40.605.10:FF:000007">
    <property type="entry name" value="NAD/NADP-dependent betaine aldehyde dehydrogenase"/>
    <property type="match status" value="1"/>
</dbReference>
<dbReference type="Gene3D" id="3.40.309.10">
    <property type="entry name" value="Aldehyde Dehydrogenase, Chain A, domain 2"/>
    <property type="match status" value="1"/>
</dbReference>
<dbReference type="InterPro" id="IPR029510">
    <property type="entry name" value="Ald_DH_CS_GLU"/>
</dbReference>
<evidence type="ECO:0000256" key="4">
    <source>
        <dbReference type="RuleBase" id="RU003345"/>
    </source>
</evidence>
<evidence type="ECO:0000256" key="2">
    <source>
        <dbReference type="ARBA" id="ARBA00023002"/>
    </source>
</evidence>
<comment type="similarity">
    <text evidence="1 4">Belongs to the aldehyde dehydrogenase family.</text>
</comment>
<dbReference type="PROSITE" id="PS00687">
    <property type="entry name" value="ALDEHYDE_DEHYDR_GLU"/>
    <property type="match status" value="1"/>
</dbReference>
<dbReference type="SUPFAM" id="SSF53720">
    <property type="entry name" value="ALDH-like"/>
    <property type="match status" value="1"/>
</dbReference>
<proteinExistence type="inferred from homology"/>
<evidence type="ECO:0000256" key="1">
    <source>
        <dbReference type="ARBA" id="ARBA00009986"/>
    </source>
</evidence>
<dbReference type="PANTHER" id="PTHR11699">
    <property type="entry name" value="ALDEHYDE DEHYDROGENASE-RELATED"/>
    <property type="match status" value="1"/>
</dbReference>
<dbReference type="InterPro" id="IPR016162">
    <property type="entry name" value="Ald_DH_N"/>
</dbReference>
<feature type="domain" description="Aldehyde dehydrogenase" evidence="5">
    <location>
        <begin position="39"/>
        <end position="497"/>
    </location>
</feature>
<dbReference type="Gene3D" id="3.40.605.10">
    <property type="entry name" value="Aldehyde Dehydrogenase, Chain A, domain 1"/>
    <property type="match status" value="1"/>
</dbReference>
<dbReference type="AlphaFoldDB" id="A0A239I9Z6"/>
<protein>
    <submittedName>
        <fullName evidence="6">Acyl-CoA reductase</fullName>
    </submittedName>
</protein>
<evidence type="ECO:0000256" key="3">
    <source>
        <dbReference type="PROSITE-ProRule" id="PRU10007"/>
    </source>
</evidence>
<organism evidence="6 7">
    <name type="scientific">Actinacidiphila glaucinigra</name>
    <dbReference type="NCBI Taxonomy" id="235986"/>
    <lineage>
        <taxon>Bacteria</taxon>
        <taxon>Bacillati</taxon>
        <taxon>Actinomycetota</taxon>
        <taxon>Actinomycetes</taxon>
        <taxon>Kitasatosporales</taxon>
        <taxon>Streptomycetaceae</taxon>
        <taxon>Actinacidiphila</taxon>
    </lineage>
</organism>
<evidence type="ECO:0000259" key="5">
    <source>
        <dbReference type="Pfam" id="PF00171"/>
    </source>
</evidence>
<dbReference type="RefSeq" id="WP_089225514.1">
    <property type="nucleotide sequence ID" value="NZ_FZOF01000010.1"/>
</dbReference>
<dbReference type="InterPro" id="IPR015590">
    <property type="entry name" value="Aldehyde_DH_dom"/>
</dbReference>
<dbReference type="InterPro" id="IPR016161">
    <property type="entry name" value="Ald_DH/histidinol_DH"/>
</dbReference>
<feature type="active site" evidence="3">
    <location>
        <position position="271"/>
    </location>
</feature>
<name>A0A239I9Z6_9ACTN</name>
<dbReference type="EMBL" id="FZOF01000010">
    <property type="protein sequence ID" value="SNS90341.1"/>
    <property type="molecule type" value="Genomic_DNA"/>
</dbReference>
<dbReference type="Pfam" id="PF00171">
    <property type="entry name" value="Aldedh"/>
    <property type="match status" value="1"/>
</dbReference>
<sequence>MRISELSNPYGATGARPTAGEIVDRPWRMLIGGAATEAASGDTMDVINPADETVVTRIPLGGAADIDAAVEAALAAAPAWAATSVADRARALVALAEAIEAHGEELAWTDTIDNGSPIGVMRGDFRAAVAELRYFAGLALQLRGETIPVADHDAFDYTLRDPFGVVGRIVPWNHPLMFAAARIAAPLLAGNTVVLKPAEATSLSALRLGELAAGLVPPGVLNIVPGLGPDAGERLVTHPDVPRIAFTGSSATGRRVQARAASAAVKTVTLELGGKNPLIVFADADVHAAVDGAMAGMNFTWQGQSCGSTSRLLVHSSLFEEVVTEVGRRMDAMRLGDPADPATDIGPLVSAEHYRKVTSYIRAGLSDPALRLVAGGSALHRPGYYVRPTLFSAPAGPSGPLFQEEIFGPVLVAAPFESYDQAITEANALPYGLTASVWTTDLHTAMAAARDLRAGYVWVNASSAHIPGAAFGGVKNSGVGREEGMQELESYTQPKNVYVRF</sequence>
<reference evidence="6 7" key="1">
    <citation type="submission" date="2017-06" db="EMBL/GenBank/DDBJ databases">
        <authorList>
            <person name="Kim H.J."/>
            <person name="Triplett B.A."/>
        </authorList>
    </citation>
    <scope>NUCLEOTIDE SEQUENCE [LARGE SCALE GENOMIC DNA]</scope>
    <source>
        <strain evidence="6 7">CGMCC 4.1858</strain>
    </source>
</reference>
<evidence type="ECO:0000313" key="6">
    <source>
        <dbReference type="EMBL" id="SNS90341.1"/>
    </source>
</evidence>
<dbReference type="Proteomes" id="UP000198280">
    <property type="component" value="Unassembled WGS sequence"/>
</dbReference>
<dbReference type="InterPro" id="IPR016163">
    <property type="entry name" value="Ald_DH_C"/>
</dbReference>
<gene>
    <name evidence="6" type="ORF">SAMN05216252_11062</name>
</gene>
<evidence type="ECO:0000313" key="7">
    <source>
        <dbReference type="Proteomes" id="UP000198280"/>
    </source>
</evidence>
<dbReference type="OrthoDB" id="6882680at2"/>
<accession>A0A239I9Z6</accession>
<keyword evidence="2 4" id="KW-0560">Oxidoreductase</keyword>
<dbReference type="GO" id="GO:0016620">
    <property type="term" value="F:oxidoreductase activity, acting on the aldehyde or oxo group of donors, NAD or NADP as acceptor"/>
    <property type="evidence" value="ECO:0007669"/>
    <property type="project" value="InterPro"/>
</dbReference>